<reference evidence="1 2" key="1">
    <citation type="submission" date="2014-09" db="EMBL/GenBank/DDBJ databases">
        <authorList>
            <person name="Magalhaes I.L.F."/>
            <person name="Oliveira U."/>
            <person name="Santos F.R."/>
            <person name="Vidigal T.H.D.A."/>
            <person name="Brescovit A.D."/>
            <person name="Santos A.J."/>
        </authorList>
    </citation>
    <scope>NUCLEOTIDE SEQUENCE [LARGE SCALE GENOMIC DNA]</scope>
</reference>
<accession>A0A0P1BL52</accession>
<sequence>MESGLADVDCRTAKSIIAAEPGYHVSSDSNAHAHAQSFLKRLPSSTNDMLCSVR</sequence>
<evidence type="ECO:0000313" key="1">
    <source>
        <dbReference type="EMBL" id="CEH16843.1"/>
    </source>
</evidence>
<protein>
    <submittedName>
        <fullName evidence="1">Uncharacterized protein</fullName>
    </submittedName>
</protein>
<evidence type="ECO:0000313" key="2">
    <source>
        <dbReference type="Proteomes" id="UP000054845"/>
    </source>
</evidence>
<organism evidence="1 2">
    <name type="scientific">Ceraceosorus bombacis</name>
    <dbReference type="NCBI Taxonomy" id="401625"/>
    <lineage>
        <taxon>Eukaryota</taxon>
        <taxon>Fungi</taxon>
        <taxon>Dikarya</taxon>
        <taxon>Basidiomycota</taxon>
        <taxon>Ustilaginomycotina</taxon>
        <taxon>Exobasidiomycetes</taxon>
        <taxon>Ceraceosorales</taxon>
        <taxon>Ceraceosoraceae</taxon>
        <taxon>Ceraceosorus</taxon>
    </lineage>
</organism>
<dbReference type="AlphaFoldDB" id="A0A0P1BL52"/>
<proteinExistence type="predicted"/>
<name>A0A0P1BL52_9BASI</name>
<dbReference type="Proteomes" id="UP000054845">
    <property type="component" value="Unassembled WGS sequence"/>
</dbReference>
<dbReference type="EMBL" id="CCYA01000391">
    <property type="protein sequence ID" value="CEH16843.1"/>
    <property type="molecule type" value="Genomic_DNA"/>
</dbReference>
<keyword evidence="2" id="KW-1185">Reference proteome</keyword>